<organism evidence="1 2">
    <name type="scientific">Malus domestica</name>
    <name type="common">Apple</name>
    <name type="synonym">Pyrus malus</name>
    <dbReference type="NCBI Taxonomy" id="3750"/>
    <lineage>
        <taxon>Eukaryota</taxon>
        <taxon>Viridiplantae</taxon>
        <taxon>Streptophyta</taxon>
        <taxon>Embryophyta</taxon>
        <taxon>Tracheophyta</taxon>
        <taxon>Spermatophyta</taxon>
        <taxon>Magnoliopsida</taxon>
        <taxon>eudicotyledons</taxon>
        <taxon>Gunneridae</taxon>
        <taxon>Pentapetalae</taxon>
        <taxon>rosids</taxon>
        <taxon>fabids</taxon>
        <taxon>Rosales</taxon>
        <taxon>Rosaceae</taxon>
        <taxon>Amygdaloideae</taxon>
        <taxon>Maleae</taxon>
        <taxon>Malus</taxon>
    </lineage>
</organism>
<protein>
    <submittedName>
        <fullName evidence="1">Uncharacterized protein</fullName>
    </submittedName>
</protein>
<proteinExistence type="predicted"/>
<reference evidence="1 2" key="1">
    <citation type="submission" date="2018-10" db="EMBL/GenBank/DDBJ databases">
        <title>A high-quality apple genome assembly.</title>
        <authorList>
            <person name="Hu J."/>
        </authorList>
    </citation>
    <scope>NUCLEOTIDE SEQUENCE [LARGE SCALE GENOMIC DNA]</scope>
    <source>
        <strain evidence="2">cv. HFTH1</strain>
        <tissue evidence="1">Young leaf</tissue>
    </source>
</reference>
<dbReference type="EMBL" id="RDQH01000338">
    <property type="protein sequence ID" value="RXH81945.1"/>
    <property type="molecule type" value="Genomic_DNA"/>
</dbReference>
<evidence type="ECO:0000313" key="1">
    <source>
        <dbReference type="EMBL" id="RXH81945.1"/>
    </source>
</evidence>
<name>A0A498IIJ2_MALDO</name>
<dbReference type="Proteomes" id="UP000290289">
    <property type="component" value="Chromosome 12"/>
</dbReference>
<dbReference type="AlphaFoldDB" id="A0A498IIJ2"/>
<sequence length="82" mass="9491">MKPNRVDFQGKKEKRSRPAGLNLKHLKKYNTDQLRMCFMTNQGTVKVRLQAETTVEPRRRGLTELLALEVFRESMRSAPDSG</sequence>
<accession>A0A498IIJ2</accession>
<keyword evidence="2" id="KW-1185">Reference proteome</keyword>
<gene>
    <name evidence="1" type="ORF">DVH24_036286</name>
</gene>
<comment type="caution">
    <text evidence="1">The sequence shown here is derived from an EMBL/GenBank/DDBJ whole genome shotgun (WGS) entry which is preliminary data.</text>
</comment>
<evidence type="ECO:0000313" key="2">
    <source>
        <dbReference type="Proteomes" id="UP000290289"/>
    </source>
</evidence>